<proteinExistence type="predicted"/>
<dbReference type="EnsemblPlants" id="OMERI02G16010.1">
    <property type="protein sequence ID" value="OMERI02G16010.1"/>
    <property type="gene ID" value="OMERI02G16010"/>
</dbReference>
<name>A0A0E0CKB1_9ORYZ</name>
<accession>A0A0E0CKB1</accession>
<organism evidence="2">
    <name type="scientific">Oryza meridionalis</name>
    <dbReference type="NCBI Taxonomy" id="40149"/>
    <lineage>
        <taxon>Eukaryota</taxon>
        <taxon>Viridiplantae</taxon>
        <taxon>Streptophyta</taxon>
        <taxon>Embryophyta</taxon>
        <taxon>Tracheophyta</taxon>
        <taxon>Spermatophyta</taxon>
        <taxon>Magnoliopsida</taxon>
        <taxon>Liliopsida</taxon>
        <taxon>Poales</taxon>
        <taxon>Poaceae</taxon>
        <taxon>BOP clade</taxon>
        <taxon>Oryzoideae</taxon>
        <taxon>Oryzeae</taxon>
        <taxon>Oryzinae</taxon>
        <taxon>Oryza</taxon>
    </lineage>
</organism>
<dbReference type="AlphaFoldDB" id="A0A0E0CKB1"/>
<sequence>MPSRSRTRGGDGDGDGDGLPAGDLKPGVIRNLPTFSRLLINKWPPVFRQRFSYPFRTVRRVFVGDACAQRPSGDDHYIAVCSGLPPMLPFWSSGLPRAALLQSAQGSEGVLSRVRHSRDPWRLVHLEGEEQPRFQQLHTVLADVLAAMAQEDALWLLAHPSSPALPRYFLRFRL</sequence>
<dbReference type="HOGENOM" id="CLU_1542503_0_0_1"/>
<dbReference type="Gramene" id="OMERI02G16010.1">
    <property type="protein sequence ID" value="OMERI02G16010.1"/>
    <property type="gene ID" value="OMERI02G16010"/>
</dbReference>
<evidence type="ECO:0000256" key="1">
    <source>
        <dbReference type="SAM" id="MobiDB-lite"/>
    </source>
</evidence>
<reference evidence="2" key="1">
    <citation type="submission" date="2015-04" db="UniProtKB">
        <authorList>
            <consortium name="EnsemblPlants"/>
        </authorList>
    </citation>
    <scope>IDENTIFICATION</scope>
</reference>
<dbReference type="Proteomes" id="UP000008021">
    <property type="component" value="Chromosome 2"/>
</dbReference>
<reference evidence="2" key="2">
    <citation type="submission" date="2018-05" db="EMBL/GenBank/DDBJ databases">
        <title>OmerRS3 (Oryza meridionalis Reference Sequence Version 3).</title>
        <authorList>
            <person name="Zhang J."/>
            <person name="Kudrna D."/>
            <person name="Lee S."/>
            <person name="Talag J."/>
            <person name="Welchert J."/>
            <person name="Wing R.A."/>
        </authorList>
    </citation>
    <scope>NUCLEOTIDE SEQUENCE [LARGE SCALE GENOMIC DNA]</scope>
    <source>
        <strain evidence="2">cv. OR44</strain>
    </source>
</reference>
<evidence type="ECO:0000313" key="3">
    <source>
        <dbReference type="Proteomes" id="UP000008021"/>
    </source>
</evidence>
<feature type="region of interest" description="Disordered" evidence="1">
    <location>
        <begin position="1"/>
        <end position="25"/>
    </location>
</feature>
<evidence type="ECO:0000313" key="2">
    <source>
        <dbReference type="EnsemblPlants" id="OMERI02G16010.1"/>
    </source>
</evidence>
<keyword evidence="3" id="KW-1185">Reference proteome</keyword>
<protein>
    <submittedName>
        <fullName evidence="2">Uncharacterized protein</fullName>
    </submittedName>
</protein>